<dbReference type="FunFam" id="3.30.980.10:FF:000004">
    <property type="entry name" value="Alanine--tRNA ligase, cytoplasmic"/>
    <property type="match status" value="1"/>
</dbReference>
<evidence type="ECO:0000256" key="7">
    <source>
        <dbReference type="ARBA" id="ARBA00022884"/>
    </source>
</evidence>
<dbReference type="EC" id="6.1.1.7" evidence="2"/>
<evidence type="ECO:0000259" key="10">
    <source>
        <dbReference type="PROSITE" id="PS50860"/>
    </source>
</evidence>
<dbReference type="InterPro" id="IPR002318">
    <property type="entry name" value="Ala-tRNA-lgiase_IIc"/>
</dbReference>
<dbReference type="SUPFAM" id="SSF55186">
    <property type="entry name" value="ThrRS/AlaRS common domain"/>
    <property type="match status" value="1"/>
</dbReference>
<evidence type="ECO:0000256" key="4">
    <source>
        <dbReference type="ARBA" id="ARBA00022598"/>
    </source>
</evidence>
<gene>
    <name evidence="11" type="ORF">COT79_03850</name>
</gene>
<evidence type="ECO:0000313" key="12">
    <source>
        <dbReference type="Proteomes" id="UP000231162"/>
    </source>
</evidence>
<dbReference type="InterPro" id="IPR012947">
    <property type="entry name" value="tRNA_SAD"/>
</dbReference>
<dbReference type="Pfam" id="PF07973">
    <property type="entry name" value="tRNA_SAD"/>
    <property type="match status" value="1"/>
</dbReference>
<dbReference type="Gene3D" id="3.30.54.20">
    <property type="match status" value="1"/>
</dbReference>
<keyword evidence="4 11" id="KW-0436">Ligase</keyword>
<keyword evidence="5" id="KW-0547">Nucleotide-binding</keyword>
<dbReference type="GO" id="GO:0006419">
    <property type="term" value="P:alanyl-tRNA aminoacylation"/>
    <property type="evidence" value="ECO:0007669"/>
    <property type="project" value="InterPro"/>
</dbReference>
<dbReference type="PROSITE" id="PS50860">
    <property type="entry name" value="AA_TRNA_LIGASE_II_ALA"/>
    <property type="match status" value="1"/>
</dbReference>
<evidence type="ECO:0000256" key="6">
    <source>
        <dbReference type="ARBA" id="ARBA00022840"/>
    </source>
</evidence>
<comment type="caution">
    <text evidence="11">The sequence shown here is derived from an EMBL/GenBank/DDBJ whole genome shotgun (WGS) entry which is preliminary data.</text>
</comment>
<comment type="similarity">
    <text evidence="1">Belongs to the class-II aminoacyl-tRNA synthetase family.</text>
</comment>
<organism evidence="11 12">
    <name type="scientific">Candidatus Berkelbacteria bacterium CG10_big_fil_rev_8_21_14_0_10_43_14</name>
    <dbReference type="NCBI Taxonomy" id="1974515"/>
    <lineage>
        <taxon>Bacteria</taxon>
        <taxon>Candidatus Berkelbacteria</taxon>
    </lineage>
</organism>
<dbReference type="InterPro" id="IPR018163">
    <property type="entry name" value="Thr/Ala-tRNA-synth_IIc_edit"/>
</dbReference>
<reference evidence="12" key="1">
    <citation type="submission" date="2017-09" db="EMBL/GenBank/DDBJ databases">
        <title>Depth-based differentiation of microbial function through sediment-hosted aquifers and enrichment of novel symbionts in the deep terrestrial subsurface.</title>
        <authorList>
            <person name="Probst A.J."/>
            <person name="Ladd B."/>
            <person name="Jarett J.K."/>
            <person name="Geller-Mcgrath D.E."/>
            <person name="Sieber C.M.K."/>
            <person name="Emerson J.B."/>
            <person name="Anantharaman K."/>
            <person name="Thomas B.C."/>
            <person name="Malmstrom R."/>
            <person name="Stieglmeier M."/>
            <person name="Klingl A."/>
            <person name="Woyke T."/>
            <person name="Ryan C.M."/>
            <person name="Banfield J.F."/>
        </authorList>
    </citation>
    <scope>NUCLEOTIDE SEQUENCE [LARGE SCALE GENOMIC DNA]</scope>
</reference>
<dbReference type="GO" id="GO:0005737">
    <property type="term" value="C:cytoplasm"/>
    <property type="evidence" value="ECO:0007669"/>
    <property type="project" value="InterPro"/>
</dbReference>
<sequence length="542" mass="60567">MDSTTLRNTFIDFFTKRAHTLIPPAPLVPENDPSVLFTSAGMQQFKRYYSNPDLSSHSRIVTVQPCIRTSDIDEVGDSSHLTYFEMLGNFSFGFPSKAGSYFKEEAITLAWEFLTDVLKIDTTRIYATYFSGEKDIHADMQSLGLLQKIDGLHEIKQQGFDDNFWSLSSEGSPGGPTVEFYVDGLEVWNLVFNEYILENGKYIPSKNKGVDTGMGFERLLATLNGKTDIYETDVFDEYATKIAGLSVDTRQKRIILDHSRAIKNIGDAGVTPSNKDSGYILRRLIRRVMVILKKYDFPITNILGSDVVNQEAQKFNATLQGFDIVSKTKKSHTVSADQLFDFYQTNGIPLEVCLELAHDNDISVADDAVAKFKELFKIHQEKSKSASAGMFKGGLASGGEMETKYHTATHLLLAALRQTLGEEIYQKGSNITDERLRFDFNYPEKLTDDQIIKVEDIVNETIEKDIPVTMVEMPKEEALKTVKVSFDPSKYGDMVKVYSIGDFSSELCGGPHVGSTGVLGKFNITKEESSSAGVRRIKAVLQ</sequence>
<dbReference type="InterPro" id="IPR018164">
    <property type="entry name" value="Ala-tRNA-synth_IIc_N"/>
</dbReference>
<dbReference type="Gene3D" id="3.30.980.10">
    <property type="entry name" value="Threonyl-trna Synthetase, Chain A, domain 2"/>
    <property type="match status" value="1"/>
</dbReference>
<keyword evidence="3" id="KW-0820">tRNA-binding</keyword>
<dbReference type="SUPFAM" id="SSF55681">
    <property type="entry name" value="Class II aaRS and biotin synthetases"/>
    <property type="match status" value="1"/>
</dbReference>
<dbReference type="GO" id="GO:0005524">
    <property type="term" value="F:ATP binding"/>
    <property type="evidence" value="ECO:0007669"/>
    <property type="project" value="UniProtKB-KW"/>
</dbReference>
<dbReference type="PRINTS" id="PR00980">
    <property type="entry name" value="TRNASYNTHALA"/>
</dbReference>
<dbReference type="Gene3D" id="3.30.930.10">
    <property type="entry name" value="Bira Bifunctional Protein, Domain 2"/>
    <property type="match status" value="1"/>
</dbReference>
<feature type="domain" description="Alanyl-transfer RNA synthetases family profile" evidence="10">
    <location>
        <begin position="1"/>
        <end position="542"/>
    </location>
</feature>
<dbReference type="GO" id="GO:0002161">
    <property type="term" value="F:aminoacyl-tRNA deacylase activity"/>
    <property type="evidence" value="ECO:0007669"/>
    <property type="project" value="TreeGrafter"/>
</dbReference>
<protein>
    <recommendedName>
        <fullName evidence="2">alanine--tRNA ligase</fullName>
        <ecNumber evidence="2">6.1.1.7</ecNumber>
    </recommendedName>
</protein>
<keyword evidence="7" id="KW-0694">RNA-binding</keyword>
<dbReference type="InterPro" id="IPR050058">
    <property type="entry name" value="Ala-tRNA_ligase"/>
</dbReference>
<dbReference type="InterPro" id="IPR045864">
    <property type="entry name" value="aa-tRNA-synth_II/BPL/LPL"/>
</dbReference>
<dbReference type="SMART" id="SM00863">
    <property type="entry name" value="tRNA_SAD"/>
    <property type="match status" value="1"/>
</dbReference>
<dbReference type="Proteomes" id="UP000231162">
    <property type="component" value="Unassembled WGS sequence"/>
</dbReference>
<evidence type="ECO:0000256" key="3">
    <source>
        <dbReference type="ARBA" id="ARBA00022555"/>
    </source>
</evidence>
<accession>A0A2M6R7Q0</accession>
<dbReference type="InterPro" id="IPR018165">
    <property type="entry name" value="Ala-tRNA-synth_IIc_core"/>
</dbReference>
<keyword evidence="8" id="KW-0648">Protein biosynthesis</keyword>
<evidence type="ECO:0000256" key="1">
    <source>
        <dbReference type="ARBA" id="ARBA00008226"/>
    </source>
</evidence>
<keyword evidence="6" id="KW-0067">ATP-binding</keyword>
<dbReference type="SUPFAM" id="SSF101353">
    <property type="entry name" value="Putative anticodon-binding domain of alanyl-tRNA synthetase (AlaRS)"/>
    <property type="match status" value="1"/>
</dbReference>
<proteinExistence type="inferred from homology"/>
<evidence type="ECO:0000256" key="2">
    <source>
        <dbReference type="ARBA" id="ARBA00013168"/>
    </source>
</evidence>
<evidence type="ECO:0000313" key="11">
    <source>
        <dbReference type="EMBL" id="PIS06572.1"/>
    </source>
</evidence>
<dbReference type="InterPro" id="IPR018162">
    <property type="entry name" value="Ala-tRNA-ligase_IIc_anticod-bd"/>
</dbReference>
<dbReference type="Pfam" id="PF01411">
    <property type="entry name" value="tRNA-synt_2c"/>
    <property type="match status" value="1"/>
</dbReference>
<evidence type="ECO:0000256" key="8">
    <source>
        <dbReference type="ARBA" id="ARBA00022917"/>
    </source>
</evidence>
<dbReference type="PANTHER" id="PTHR11777:SF9">
    <property type="entry name" value="ALANINE--TRNA LIGASE, CYTOPLASMIC"/>
    <property type="match status" value="1"/>
</dbReference>
<dbReference type="AlphaFoldDB" id="A0A2M6R7Q0"/>
<evidence type="ECO:0000256" key="5">
    <source>
        <dbReference type="ARBA" id="ARBA00022741"/>
    </source>
</evidence>
<dbReference type="PANTHER" id="PTHR11777">
    <property type="entry name" value="ALANYL-TRNA SYNTHETASE"/>
    <property type="match status" value="1"/>
</dbReference>
<evidence type="ECO:0000256" key="9">
    <source>
        <dbReference type="ARBA" id="ARBA00023146"/>
    </source>
</evidence>
<name>A0A2M6R7Q0_9BACT</name>
<dbReference type="CDD" id="cd00673">
    <property type="entry name" value="AlaRS_core"/>
    <property type="match status" value="1"/>
</dbReference>
<dbReference type="EMBL" id="PEZX01000048">
    <property type="protein sequence ID" value="PIS06572.1"/>
    <property type="molecule type" value="Genomic_DNA"/>
</dbReference>
<dbReference type="GO" id="GO:0000049">
    <property type="term" value="F:tRNA binding"/>
    <property type="evidence" value="ECO:0007669"/>
    <property type="project" value="UniProtKB-KW"/>
</dbReference>
<dbReference type="GO" id="GO:0004813">
    <property type="term" value="F:alanine-tRNA ligase activity"/>
    <property type="evidence" value="ECO:0007669"/>
    <property type="project" value="UniProtKB-EC"/>
</dbReference>
<keyword evidence="9" id="KW-0030">Aminoacyl-tRNA synthetase</keyword>